<organism evidence="3 4">
    <name type="scientific">Dichomitus squalens</name>
    <dbReference type="NCBI Taxonomy" id="114155"/>
    <lineage>
        <taxon>Eukaryota</taxon>
        <taxon>Fungi</taxon>
        <taxon>Dikarya</taxon>
        <taxon>Basidiomycota</taxon>
        <taxon>Agaricomycotina</taxon>
        <taxon>Agaricomycetes</taxon>
        <taxon>Polyporales</taxon>
        <taxon>Polyporaceae</taxon>
        <taxon>Dichomitus</taxon>
    </lineage>
</organism>
<name>A0A4Q9QDZ0_9APHY</name>
<proteinExistence type="predicted"/>
<keyword evidence="4" id="KW-1185">Reference proteome</keyword>
<dbReference type="EMBL" id="ML145084">
    <property type="protein sequence ID" value="TBU65570.1"/>
    <property type="molecule type" value="Genomic_DNA"/>
</dbReference>
<feature type="signal peptide" evidence="1">
    <location>
        <begin position="1"/>
        <end position="19"/>
    </location>
</feature>
<dbReference type="AlphaFoldDB" id="A0A4Q9QDZ0"/>
<sequence>MRFASIVLLPLALASFVAAGPVAEKRASFTLSNGKEAQKLNSKFASLSADSKCSDGEAACIHGVFAKCDHGKFVQTPCGGGTQCFALPLVNSPGTSVTCTTEADAAVRIQRTGATGGIKGRDLESRASFTLSNGKEAQALNRKFKGLTKNSSCKSGENACVDGEFAQCANGKFVLTPCNVGLKCFALPLVLSPGTSLVCDTQADADARIRSTGAGGLFGREFHEFDSRSVHAPAACKAKKRDGLSERSEDAPLVRRIAQTDLGTLAQEWQNLCLKSGGDVHTNDPCVQLAGIRGINALLANADPCEQQAVADAMVDFAKSKGIKNKSALVAYATKYATHPRNALNINGVVPSTPFCQRAPKNAELRGLSHSQLDGVDPGLFGAPNVDIFPFGQPGSCPFGKKPDVKTCSCH</sequence>
<reference evidence="3 4" key="1">
    <citation type="submission" date="2019-01" db="EMBL/GenBank/DDBJ databases">
        <title>Draft genome sequences of three monokaryotic isolates of the white-rot basidiomycete fungus Dichomitus squalens.</title>
        <authorList>
            <consortium name="DOE Joint Genome Institute"/>
            <person name="Lopez S.C."/>
            <person name="Andreopoulos B."/>
            <person name="Pangilinan J."/>
            <person name="Lipzen A."/>
            <person name="Riley R."/>
            <person name="Ahrendt S."/>
            <person name="Ng V."/>
            <person name="Barry K."/>
            <person name="Daum C."/>
            <person name="Grigoriev I.V."/>
            <person name="Hilden K.S."/>
            <person name="Makela M.R."/>
            <person name="de Vries R.P."/>
        </authorList>
    </citation>
    <scope>NUCLEOTIDE SEQUENCE [LARGE SCALE GENOMIC DNA]</scope>
    <source>
        <strain evidence="3 4">CBS 464.89</strain>
    </source>
</reference>
<evidence type="ECO:0000259" key="2">
    <source>
        <dbReference type="Pfam" id="PF03427"/>
    </source>
</evidence>
<accession>A0A4Q9QDZ0</accession>
<dbReference type="InterPro" id="IPR005089">
    <property type="entry name" value="CBM19"/>
</dbReference>
<evidence type="ECO:0000256" key="1">
    <source>
        <dbReference type="SAM" id="SignalP"/>
    </source>
</evidence>
<dbReference type="Proteomes" id="UP000292082">
    <property type="component" value="Unassembled WGS sequence"/>
</dbReference>
<evidence type="ECO:0000313" key="4">
    <source>
        <dbReference type="Proteomes" id="UP000292082"/>
    </source>
</evidence>
<dbReference type="GO" id="GO:0008061">
    <property type="term" value="F:chitin binding"/>
    <property type="evidence" value="ECO:0007669"/>
    <property type="project" value="InterPro"/>
</dbReference>
<protein>
    <recommendedName>
        <fullName evidence="2">Carbohydrate-binding module family 19 domain-containing protein</fullName>
    </recommendedName>
</protein>
<dbReference type="GO" id="GO:0006032">
    <property type="term" value="P:chitin catabolic process"/>
    <property type="evidence" value="ECO:0007669"/>
    <property type="project" value="InterPro"/>
</dbReference>
<dbReference type="Pfam" id="PF03427">
    <property type="entry name" value="CBM_19"/>
    <property type="match status" value="1"/>
</dbReference>
<gene>
    <name evidence="3" type="ORF">BD310DRAFT_14641</name>
</gene>
<evidence type="ECO:0000313" key="3">
    <source>
        <dbReference type="EMBL" id="TBU65570.1"/>
    </source>
</evidence>
<feature type="domain" description="Carbohydrate-binding module family 19" evidence="2">
    <location>
        <begin position="44"/>
        <end position="85"/>
    </location>
</feature>
<feature type="chain" id="PRO_5020292418" description="Carbohydrate-binding module family 19 domain-containing protein" evidence="1">
    <location>
        <begin position="20"/>
        <end position="411"/>
    </location>
</feature>
<keyword evidence="1" id="KW-0732">Signal</keyword>